<dbReference type="InterPro" id="IPR003657">
    <property type="entry name" value="WRKY_dom"/>
</dbReference>
<evidence type="ECO:0000256" key="2">
    <source>
        <dbReference type="ARBA" id="ARBA00023015"/>
    </source>
</evidence>
<dbReference type="GO" id="GO:0003700">
    <property type="term" value="F:DNA-binding transcription factor activity"/>
    <property type="evidence" value="ECO:0007669"/>
    <property type="project" value="InterPro"/>
</dbReference>
<comment type="subcellular location">
    <subcellularLocation>
        <location evidence="1">Nucleus</location>
    </subcellularLocation>
</comment>
<evidence type="ECO:0000256" key="6">
    <source>
        <dbReference type="SAM" id="Coils"/>
    </source>
</evidence>
<keyword evidence="2" id="KW-0805">Transcription regulation</keyword>
<feature type="coiled-coil region" evidence="6">
    <location>
        <begin position="9"/>
        <end position="36"/>
    </location>
</feature>
<dbReference type="GO" id="GO:0005634">
    <property type="term" value="C:nucleus"/>
    <property type="evidence" value="ECO:0007669"/>
    <property type="project" value="UniProtKB-SubCell"/>
</dbReference>
<organism evidence="8 9">
    <name type="scientific">Psophocarpus tetragonolobus</name>
    <name type="common">Winged bean</name>
    <name type="synonym">Dolichos tetragonolobus</name>
    <dbReference type="NCBI Taxonomy" id="3891"/>
    <lineage>
        <taxon>Eukaryota</taxon>
        <taxon>Viridiplantae</taxon>
        <taxon>Streptophyta</taxon>
        <taxon>Embryophyta</taxon>
        <taxon>Tracheophyta</taxon>
        <taxon>Spermatophyta</taxon>
        <taxon>Magnoliopsida</taxon>
        <taxon>eudicotyledons</taxon>
        <taxon>Gunneridae</taxon>
        <taxon>Pentapetalae</taxon>
        <taxon>rosids</taxon>
        <taxon>fabids</taxon>
        <taxon>Fabales</taxon>
        <taxon>Fabaceae</taxon>
        <taxon>Papilionoideae</taxon>
        <taxon>50 kb inversion clade</taxon>
        <taxon>NPAAA clade</taxon>
        <taxon>indigoferoid/millettioid clade</taxon>
        <taxon>Phaseoleae</taxon>
        <taxon>Psophocarpus</taxon>
    </lineage>
</organism>
<dbReference type="AlphaFoldDB" id="A0AAN9SZT7"/>
<proteinExistence type="predicted"/>
<evidence type="ECO:0000313" key="9">
    <source>
        <dbReference type="Proteomes" id="UP001386955"/>
    </source>
</evidence>
<dbReference type="GO" id="GO:0043565">
    <property type="term" value="F:sequence-specific DNA binding"/>
    <property type="evidence" value="ECO:0007669"/>
    <property type="project" value="InterPro"/>
</dbReference>
<evidence type="ECO:0000256" key="3">
    <source>
        <dbReference type="ARBA" id="ARBA00023125"/>
    </source>
</evidence>
<keyword evidence="3" id="KW-0238">DNA-binding</keyword>
<keyword evidence="4" id="KW-0804">Transcription</keyword>
<dbReference type="SUPFAM" id="SSF118290">
    <property type="entry name" value="WRKY DNA-binding domain"/>
    <property type="match status" value="1"/>
</dbReference>
<name>A0AAN9SZT7_PSOTE</name>
<feature type="domain" description="WRKY" evidence="7">
    <location>
        <begin position="86"/>
        <end position="153"/>
    </location>
</feature>
<keyword evidence="6" id="KW-0175">Coiled coil</keyword>
<evidence type="ECO:0000313" key="8">
    <source>
        <dbReference type="EMBL" id="KAK7410214.1"/>
    </source>
</evidence>
<keyword evidence="5" id="KW-0539">Nucleus</keyword>
<dbReference type="PANTHER" id="PTHR31429:SF38">
    <property type="entry name" value="WRKY TRANSCRIPTION FACTOR 40-RELATED"/>
    <property type="match status" value="1"/>
</dbReference>
<evidence type="ECO:0000256" key="5">
    <source>
        <dbReference type="ARBA" id="ARBA00023242"/>
    </source>
</evidence>
<dbReference type="Pfam" id="PF03106">
    <property type="entry name" value="WRKY"/>
    <property type="match status" value="1"/>
</dbReference>
<evidence type="ECO:0000259" key="7">
    <source>
        <dbReference type="PROSITE" id="PS50811"/>
    </source>
</evidence>
<dbReference type="Gene3D" id="2.20.25.80">
    <property type="entry name" value="WRKY domain"/>
    <property type="match status" value="1"/>
</dbReference>
<dbReference type="EMBL" id="JAYMYS010000001">
    <property type="protein sequence ID" value="KAK7410214.1"/>
    <property type="molecule type" value="Genomic_DNA"/>
</dbReference>
<dbReference type="PANTHER" id="PTHR31429">
    <property type="entry name" value="WRKY TRANSCRIPTION FACTOR 36-RELATED"/>
    <property type="match status" value="1"/>
</dbReference>
<dbReference type="PROSITE" id="PS50811">
    <property type="entry name" value="WRKY"/>
    <property type="match status" value="1"/>
</dbReference>
<evidence type="ECO:0000256" key="4">
    <source>
        <dbReference type="ARBA" id="ARBA00023163"/>
    </source>
</evidence>
<comment type="caution">
    <text evidence="8">The sequence shown here is derived from an EMBL/GenBank/DDBJ whole genome shotgun (WGS) entry which is preliminary data.</text>
</comment>
<dbReference type="SMART" id="SM00774">
    <property type="entry name" value="WRKY"/>
    <property type="match status" value="1"/>
</dbReference>
<keyword evidence="9" id="KW-1185">Reference proteome</keyword>
<dbReference type="InterPro" id="IPR044810">
    <property type="entry name" value="WRKY_plant"/>
</dbReference>
<sequence>MPAHVETPKETLEVKLQSVKEENRTLRLMMETLSSKCRELQSYLQDINNAEQGGTKSHQSGSVLARPEFFIAQKPSQIFVKTHPKDNSLMVKDGYQWKKYGQKKATKDNPSPRAYFKCYLAPSCPVKKRVQRSIKDRSILVATYEGKHNHGVFRDLLKPSSSTETSNNLPMTIMPNDKATMNINLCLCNRTQTDIRTGDCATQQNDRSSNSRIKDCVSFLVKDPDFIIPLAEAIVHSIKSQSKQKQVSLNLNLGVLEPHV</sequence>
<protein>
    <recommendedName>
        <fullName evidence="7">WRKY domain-containing protein</fullName>
    </recommendedName>
</protein>
<dbReference type="Proteomes" id="UP001386955">
    <property type="component" value="Unassembled WGS sequence"/>
</dbReference>
<reference evidence="8 9" key="1">
    <citation type="submission" date="2024-01" db="EMBL/GenBank/DDBJ databases">
        <title>The genomes of 5 underutilized Papilionoideae crops provide insights into root nodulation and disease resistanc.</title>
        <authorList>
            <person name="Jiang F."/>
        </authorList>
    </citation>
    <scope>NUCLEOTIDE SEQUENCE [LARGE SCALE GENOMIC DNA]</scope>
    <source>
        <strain evidence="8">DUOXIRENSHENG_FW03</strain>
        <tissue evidence="8">Leaves</tissue>
    </source>
</reference>
<gene>
    <name evidence="8" type="ORF">VNO78_00823</name>
</gene>
<dbReference type="InterPro" id="IPR036576">
    <property type="entry name" value="WRKY_dom_sf"/>
</dbReference>
<accession>A0AAN9SZT7</accession>
<evidence type="ECO:0000256" key="1">
    <source>
        <dbReference type="ARBA" id="ARBA00004123"/>
    </source>
</evidence>